<proteinExistence type="predicted"/>
<dbReference type="SUPFAM" id="SSF56112">
    <property type="entry name" value="Protein kinase-like (PK-like)"/>
    <property type="match status" value="1"/>
</dbReference>
<dbReference type="GeneID" id="41988136"/>
<evidence type="ECO:0000313" key="1">
    <source>
        <dbReference type="EMBL" id="TVY23257.1"/>
    </source>
</evidence>
<reference evidence="1 2" key="1">
    <citation type="submission" date="2018-05" db="EMBL/GenBank/DDBJ databases">
        <title>Genome sequencing and assembly of the regulated plant pathogen Lachnellula willkommii and related sister species for the development of diagnostic species identification markers.</title>
        <authorList>
            <person name="Giroux E."/>
            <person name="Bilodeau G."/>
        </authorList>
    </citation>
    <scope>NUCLEOTIDE SEQUENCE [LARGE SCALE GENOMIC DNA]</scope>
    <source>
        <strain evidence="1 2">CBS 185.66</strain>
    </source>
</reference>
<dbReference type="AlphaFoldDB" id="A0A8H8TWV0"/>
<keyword evidence="2" id="KW-1185">Reference proteome</keyword>
<dbReference type="RefSeq" id="XP_031002045.1">
    <property type="nucleotide sequence ID" value="XM_031152861.1"/>
</dbReference>
<dbReference type="Proteomes" id="UP000431533">
    <property type="component" value="Unassembled WGS sequence"/>
</dbReference>
<protein>
    <recommendedName>
        <fullName evidence="3">Aminoglycoside phosphotransferase domain-containing protein</fullName>
    </recommendedName>
</protein>
<accession>A0A8H8TWV0</accession>
<gene>
    <name evidence="1" type="ORF">LHYA1_G007938</name>
</gene>
<organism evidence="1 2">
    <name type="scientific">Lachnellula hyalina</name>
    <dbReference type="NCBI Taxonomy" id="1316788"/>
    <lineage>
        <taxon>Eukaryota</taxon>
        <taxon>Fungi</taxon>
        <taxon>Dikarya</taxon>
        <taxon>Ascomycota</taxon>
        <taxon>Pezizomycotina</taxon>
        <taxon>Leotiomycetes</taxon>
        <taxon>Helotiales</taxon>
        <taxon>Lachnaceae</taxon>
        <taxon>Lachnellula</taxon>
    </lineage>
</organism>
<sequence length="220" mass="25681">MTETVNNTWLRRSLTITSVALLKRFRPRSGRILFLNSKICVKYGTTVHLRKGITYIVMERIHGIPIGRNWDSRTAESKADLLSQLRQCFIELQRIPHPIPGMVAAANLGKLYEYRISSEPFGPFSSPKEFHVFLRDNITISNNTPDEVKQLIQMQEENQYTVAMIDFEFSGFMPSYWDYVAGMNVNPYDDFWKSEISKFLDPHPKELEMKGLRRKFFGEF</sequence>
<comment type="caution">
    <text evidence="1">The sequence shown here is derived from an EMBL/GenBank/DDBJ whole genome shotgun (WGS) entry which is preliminary data.</text>
</comment>
<dbReference type="PANTHER" id="PTHR21310:SF55">
    <property type="entry name" value="AMINOGLYCOSIDE PHOSPHOTRANSFERASE DOMAIN-CONTAINING PROTEIN"/>
    <property type="match status" value="1"/>
</dbReference>
<dbReference type="PANTHER" id="PTHR21310">
    <property type="entry name" value="AMINOGLYCOSIDE PHOSPHOTRANSFERASE-RELATED-RELATED"/>
    <property type="match status" value="1"/>
</dbReference>
<dbReference type="EMBL" id="QGMH01000192">
    <property type="protein sequence ID" value="TVY23257.1"/>
    <property type="molecule type" value="Genomic_DNA"/>
</dbReference>
<evidence type="ECO:0000313" key="2">
    <source>
        <dbReference type="Proteomes" id="UP000431533"/>
    </source>
</evidence>
<dbReference type="OrthoDB" id="8300194at2759"/>
<dbReference type="InterPro" id="IPR051678">
    <property type="entry name" value="AGP_Transferase"/>
</dbReference>
<name>A0A8H8TWV0_9HELO</name>
<dbReference type="InterPro" id="IPR011009">
    <property type="entry name" value="Kinase-like_dom_sf"/>
</dbReference>
<evidence type="ECO:0008006" key="3">
    <source>
        <dbReference type="Google" id="ProtNLM"/>
    </source>
</evidence>